<dbReference type="PANTHER" id="PTHR42714">
    <property type="entry name" value="TRNA MODIFICATION GTPASE GTPBP3"/>
    <property type="match status" value="1"/>
</dbReference>
<name>A0A8J3D3Y5_9BACT</name>
<feature type="domain" description="TrmE-type G" evidence="12">
    <location>
        <begin position="243"/>
        <end position="395"/>
    </location>
</feature>
<keyword evidence="4 10" id="KW-0479">Metal-binding</keyword>
<dbReference type="InterPro" id="IPR025867">
    <property type="entry name" value="MnmE_helical"/>
</dbReference>
<comment type="subunit">
    <text evidence="10">Homodimer. Heterotetramer of two MnmE and two MnmG subunits.</text>
</comment>
<feature type="binding site" evidence="10">
    <location>
        <begin position="253"/>
        <end position="258"/>
    </location>
    <ligand>
        <name>GTP</name>
        <dbReference type="ChEBI" id="CHEBI:37565"/>
    </ligand>
</feature>
<dbReference type="PROSITE" id="PS51709">
    <property type="entry name" value="G_TRME"/>
    <property type="match status" value="1"/>
</dbReference>
<dbReference type="InterPro" id="IPR031168">
    <property type="entry name" value="G_TrmE"/>
</dbReference>
<feature type="binding site" evidence="10">
    <location>
        <position position="253"/>
    </location>
    <ligand>
        <name>K(+)</name>
        <dbReference type="ChEBI" id="CHEBI:29103"/>
    </ligand>
</feature>
<dbReference type="CDD" id="cd14858">
    <property type="entry name" value="TrmE_N"/>
    <property type="match status" value="1"/>
</dbReference>
<feature type="binding site" evidence="10">
    <location>
        <position position="278"/>
    </location>
    <ligand>
        <name>Mg(2+)</name>
        <dbReference type="ChEBI" id="CHEBI:18420"/>
    </ligand>
</feature>
<dbReference type="InterPro" id="IPR027368">
    <property type="entry name" value="MnmE_dom2"/>
</dbReference>
<dbReference type="EMBL" id="BMXF01000004">
    <property type="protein sequence ID" value="GHB79250.1"/>
    <property type="molecule type" value="Genomic_DNA"/>
</dbReference>
<organism evidence="13 14">
    <name type="scientific">Persicitalea jodogahamensis</name>
    <dbReference type="NCBI Taxonomy" id="402147"/>
    <lineage>
        <taxon>Bacteria</taxon>
        <taxon>Pseudomonadati</taxon>
        <taxon>Bacteroidota</taxon>
        <taxon>Cytophagia</taxon>
        <taxon>Cytophagales</taxon>
        <taxon>Spirosomataceae</taxon>
        <taxon>Persicitalea</taxon>
    </lineage>
</organism>
<accession>A0A8J3D3Y5</accession>
<evidence type="ECO:0000313" key="13">
    <source>
        <dbReference type="EMBL" id="GHB79250.1"/>
    </source>
</evidence>
<dbReference type="EC" id="3.6.-.-" evidence="10"/>
<proteinExistence type="inferred from homology"/>
<dbReference type="NCBIfam" id="NF003661">
    <property type="entry name" value="PRK05291.1-3"/>
    <property type="match status" value="1"/>
</dbReference>
<evidence type="ECO:0000256" key="1">
    <source>
        <dbReference type="ARBA" id="ARBA00011043"/>
    </source>
</evidence>
<dbReference type="GO" id="GO:0030488">
    <property type="term" value="P:tRNA methylation"/>
    <property type="evidence" value="ECO:0007669"/>
    <property type="project" value="TreeGrafter"/>
</dbReference>
<comment type="caution">
    <text evidence="13">The sequence shown here is derived from an EMBL/GenBank/DDBJ whole genome shotgun (WGS) entry which is preliminary data.</text>
</comment>
<dbReference type="GO" id="GO:0002098">
    <property type="term" value="P:tRNA wobble uridine modification"/>
    <property type="evidence" value="ECO:0007669"/>
    <property type="project" value="TreeGrafter"/>
</dbReference>
<dbReference type="GO" id="GO:0003924">
    <property type="term" value="F:GTPase activity"/>
    <property type="evidence" value="ECO:0007669"/>
    <property type="project" value="UniProtKB-UniRule"/>
</dbReference>
<dbReference type="Pfam" id="PF01926">
    <property type="entry name" value="MMR_HSR1"/>
    <property type="match status" value="1"/>
</dbReference>
<evidence type="ECO:0000256" key="7">
    <source>
        <dbReference type="ARBA" id="ARBA00022842"/>
    </source>
</evidence>
<feature type="binding site" evidence="10">
    <location>
        <begin position="272"/>
        <end position="278"/>
    </location>
    <ligand>
        <name>GTP</name>
        <dbReference type="ChEBI" id="CHEBI:37565"/>
    </ligand>
</feature>
<dbReference type="InterPro" id="IPR027417">
    <property type="entry name" value="P-loop_NTPase"/>
</dbReference>
<keyword evidence="9 10" id="KW-0342">GTP-binding</keyword>
<dbReference type="InterPro" id="IPR005225">
    <property type="entry name" value="Small_GTP-bd"/>
</dbReference>
<dbReference type="InterPro" id="IPR018948">
    <property type="entry name" value="GTP-bd_TrmE_N"/>
</dbReference>
<feature type="binding site" evidence="10">
    <location>
        <position position="274"/>
    </location>
    <ligand>
        <name>K(+)</name>
        <dbReference type="ChEBI" id="CHEBI:29103"/>
    </ligand>
</feature>
<dbReference type="GO" id="GO:0042802">
    <property type="term" value="F:identical protein binding"/>
    <property type="evidence" value="ECO:0007669"/>
    <property type="project" value="UniProtKB-ARBA"/>
</dbReference>
<keyword evidence="3 10" id="KW-0819">tRNA processing</keyword>
<sequence length="471" mass="51356">MYTGPLDCSKDKNTNLGTSIVNSVSVNQYEPICALATASGVGAISVVRVSGARCIELVDHCFKGANLTLAESHTVHFGTIRQNKTIIDEVLVTVFRSPRSFTREDSVEISCHGSDFIVRQILKLLVLGGARIARPGEFTQRAFLNGQFDLVQAEAVADLIAADSAASHRTALTQLRGGFSKKLQLLREELIHFASLVELELDFGEEDVEFAQRDDLRQLIYKLQATIHPLIESFDYGNALKDGIPVAIIGSPNVGKSTLLNALLNEEKAIVTEIAGTTRDVIEDTIVLEGVKFRFIDTAGIRVTQDIVESLGIERSRRAMEQADVVLMLFDSEATKQEVKVLVAGLPKEKKVIWVRNKVDLTTGAPKLPGDSISISAKTQSGLEALKSILLQQVQTNAAQDTVVTNQRHYEHLLKTSQALDEVLSGLDSGITGDFLAQDIRLALYHLGEITGTIVSDDLLANIFSKFCIGK</sequence>
<dbReference type="AlphaFoldDB" id="A0A8J3D3Y5"/>
<feature type="binding site" evidence="10">
    <location>
        <begin position="297"/>
        <end position="300"/>
    </location>
    <ligand>
        <name>GTP</name>
        <dbReference type="ChEBI" id="CHEBI:37565"/>
    </ligand>
</feature>
<evidence type="ECO:0000313" key="14">
    <source>
        <dbReference type="Proteomes" id="UP000598271"/>
    </source>
</evidence>
<dbReference type="Gene3D" id="3.40.50.300">
    <property type="entry name" value="P-loop containing nucleotide triphosphate hydrolases"/>
    <property type="match status" value="1"/>
</dbReference>
<keyword evidence="7 10" id="KW-0460">Magnesium</keyword>
<dbReference type="CDD" id="cd04164">
    <property type="entry name" value="trmE"/>
    <property type="match status" value="1"/>
</dbReference>
<comment type="function">
    <text evidence="10">Exhibits a very high intrinsic GTPase hydrolysis rate. Involved in the addition of a carboxymethylaminomethyl (cmnm) group at the wobble position (U34) of certain tRNAs, forming tRNA-cmnm(5)s(2)U34.</text>
</comment>
<evidence type="ECO:0000256" key="9">
    <source>
        <dbReference type="ARBA" id="ARBA00023134"/>
    </source>
</evidence>
<evidence type="ECO:0000256" key="6">
    <source>
        <dbReference type="ARBA" id="ARBA00022801"/>
    </source>
</evidence>
<evidence type="ECO:0000259" key="12">
    <source>
        <dbReference type="PROSITE" id="PS51709"/>
    </source>
</evidence>
<evidence type="ECO:0000256" key="8">
    <source>
        <dbReference type="ARBA" id="ARBA00022958"/>
    </source>
</evidence>
<reference evidence="13 14" key="1">
    <citation type="journal article" date="2014" name="Int. J. Syst. Evol. Microbiol.">
        <title>Complete genome sequence of Corynebacterium casei LMG S-19264T (=DSM 44701T), isolated from a smear-ripened cheese.</title>
        <authorList>
            <consortium name="US DOE Joint Genome Institute (JGI-PGF)"/>
            <person name="Walter F."/>
            <person name="Albersmeier A."/>
            <person name="Kalinowski J."/>
            <person name="Ruckert C."/>
        </authorList>
    </citation>
    <scope>NUCLEOTIDE SEQUENCE [LARGE SCALE GENOMIC DNA]</scope>
    <source>
        <strain evidence="13 14">KCTC 12866</strain>
    </source>
</reference>
<evidence type="ECO:0000256" key="5">
    <source>
        <dbReference type="ARBA" id="ARBA00022741"/>
    </source>
</evidence>
<comment type="similarity">
    <text evidence="1 10 11">Belongs to the TRAFAC class TrmE-Era-EngA-EngB-Septin-like GTPase superfamily. TrmE GTPase family.</text>
</comment>
<dbReference type="SUPFAM" id="SSF52540">
    <property type="entry name" value="P-loop containing nucleoside triphosphate hydrolases"/>
    <property type="match status" value="1"/>
</dbReference>
<dbReference type="InterPro" id="IPR006073">
    <property type="entry name" value="GTP-bd"/>
</dbReference>
<keyword evidence="5 10" id="KW-0547">Nucleotide-binding</keyword>
<dbReference type="Gene3D" id="1.20.120.430">
    <property type="entry name" value="tRNA modification GTPase MnmE domain 2"/>
    <property type="match status" value="1"/>
</dbReference>
<feature type="binding site" evidence="10">
    <location>
        <position position="272"/>
    </location>
    <ligand>
        <name>K(+)</name>
        <dbReference type="ChEBI" id="CHEBI:29103"/>
    </ligand>
</feature>
<dbReference type="GO" id="GO:0005525">
    <property type="term" value="F:GTP binding"/>
    <property type="evidence" value="ECO:0007669"/>
    <property type="project" value="UniProtKB-UniRule"/>
</dbReference>
<dbReference type="Pfam" id="PF10396">
    <property type="entry name" value="TrmE_N"/>
    <property type="match status" value="1"/>
</dbReference>
<protein>
    <recommendedName>
        <fullName evidence="10">tRNA modification GTPase MnmE</fullName>
        <ecNumber evidence="10">3.6.-.-</ecNumber>
    </recommendedName>
</protein>
<evidence type="ECO:0000256" key="10">
    <source>
        <dbReference type="HAMAP-Rule" id="MF_00379"/>
    </source>
</evidence>
<dbReference type="InterPro" id="IPR004520">
    <property type="entry name" value="GTPase_MnmE"/>
</dbReference>
<comment type="subcellular location">
    <subcellularLocation>
        <location evidence="10">Cytoplasm</location>
    </subcellularLocation>
</comment>
<dbReference type="SUPFAM" id="SSF116878">
    <property type="entry name" value="TrmE connector domain"/>
    <property type="match status" value="1"/>
</dbReference>
<dbReference type="NCBIfam" id="TIGR00450">
    <property type="entry name" value="mnmE_trmE_thdF"/>
    <property type="match status" value="1"/>
</dbReference>
<evidence type="ECO:0000256" key="11">
    <source>
        <dbReference type="RuleBase" id="RU003313"/>
    </source>
</evidence>
<gene>
    <name evidence="10 13" type="primary">mnmE</name>
    <name evidence="10" type="synonym">trmE</name>
    <name evidence="13" type="ORF">GCM10007390_36540</name>
</gene>
<dbReference type="Proteomes" id="UP000598271">
    <property type="component" value="Unassembled WGS sequence"/>
</dbReference>
<keyword evidence="8 10" id="KW-0630">Potassium</keyword>
<dbReference type="Gene3D" id="3.30.1360.120">
    <property type="entry name" value="Probable tRNA modification gtpase trme, domain 1"/>
    <property type="match status" value="1"/>
</dbReference>
<dbReference type="FunFam" id="3.40.50.300:FF:001376">
    <property type="entry name" value="tRNA modification GTPase MnmE"/>
    <property type="match status" value="1"/>
</dbReference>
<dbReference type="GO" id="GO:0046872">
    <property type="term" value="F:metal ion binding"/>
    <property type="evidence" value="ECO:0007669"/>
    <property type="project" value="UniProtKB-KW"/>
</dbReference>
<dbReference type="Pfam" id="PF12631">
    <property type="entry name" value="MnmE_helical"/>
    <property type="match status" value="1"/>
</dbReference>
<keyword evidence="14" id="KW-1185">Reference proteome</keyword>
<feature type="binding site" evidence="10">
    <location>
        <position position="277"/>
    </location>
    <ligand>
        <name>K(+)</name>
        <dbReference type="ChEBI" id="CHEBI:29103"/>
    </ligand>
</feature>
<evidence type="ECO:0000256" key="2">
    <source>
        <dbReference type="ARBA" id="ARBA00022490"/>
    </source>
</evidence>
<comment type="caution">
    <text evidence="10">Lacks conserved residue(s) required for the propagation of feature annotation.</text>
</comment>
<dbReference type="PANTHER" id="PTHR42714:SF2">
    <property type="entry name" value="TRNA MODIFICATION GTPASE GTPBP3, MITOCHONDRIAL"/>
    <property type="match status" value="1"/>
</dbReference>
<dbReference type="GO" id="GO:0005829">
    <property type="term" value="C:cytosol"/>
    <property type="evidence" value="ECO:0007669"/>
    <property type="project" value="TreeGrafter"/>
</dbReference>
<dbReference type="NCBIfam" id="TIGR00231">
    <property type="entry name" value="small_GTP"/>
    <property type="match status" value="1"/>
</dbReference>
<comment type="cofactor">
    <cofactor evidence="10">
        <name>K(+)</name>
        <dbReference type="ChEBI" id="CHEBI:29103"/>
    </cofactor>
    <text evidence="10">Binds 1 potassium ion per subunit.</text>
</comment>
<keyword evidence="2 10" id="KW-0963">Cytoplasm</keyword>
<dbReference type="HAMAP" id="MF_00379">
    <property type="entry name" value="GTPase_MnmE"/>
    <property type="match status" value="1"/>
</dbReference>
<dbReference type="FunFam" id="3.30.1360.120:FF:000003">
    <property type="entry name" value="tRNA modification GTPase MnmE"/>
    <property type="match status" value="1"/>
</dbReference>
<feature type="binding site" evidence="10">
    <location>
        <position position="257"/>
    </location>
    <ligand>
        <name>Mg(2+)</name>
        <dbReference type="ChEBI" id="CHEBI:18420"/>
    </ligand>
</feature>
<evidence type="ECO:0000256" key="3">
    <source>
        <dbReference type="ARBA" id="ARBA00022694"/>
    </source>
</evidence>
<keyword evidence="6 10" id="KW-0378">Hydrolase</keyword>
<evidence type="ECO:0000256" key="4">
    <source>
        <dbReference type="ARBA" id="ARBA00022723"/>
    </source>
</evidence>
<dbReference type="InterPro" id="IPR027266">
    <property type="entry name" value="TrmE/GcvT-like"/>
</dbReference>